<dbReference type="PANTHER" id="PTHR40400">
    <property type="entry name" value="SLR1512 PROTEIN"/>
    <property type="match status" value="1"/>
</dbReference>
<keyword evidence="1" id="KW-0472">Membrane</keyword>
<feature type="transmembrane region" description="Helical" evidence="1">
    <location>
        <begin position="70"/>
        <end position="92"/>
    </location>
</feature>
<accession>A0ABS0N6H3</accession>
<keyword evidence="1" id="KW-0812">Transmembrane</keyword>
<feature type="transmembrane region" description="Helical" evidence="1">
    <location>
        <begin position="104"/>
        <end position="125"/>
    </location>
</feature>
<name>A0ABS0N6H3_9SPHN</name>
<organism evidence="2 3">
    <name type="scientific">Aurantiacibacter sediminis</name>
    <dbReference type="NCBI Taxonomy" id="2793064"/>
    <lineage>
        <taxon>Bacteria</taxon>
        <taxon>Pseudomonadati</taxon>
        <taxon>Pseudomonadota</taxon>
        <taxon>Alphaproteobacteria</taxon>
        <taxon>Sphingomonadales</taxon>
        <taxon>Erythrobacteraceae</taxon>
        <taxon>Aurantiacibacter</taxon>
    </lineage>
</organism>
<feature type="transmembrane region" description="Helical" evidence="1">
    <location>
        <begin position="210"/>
        <end position="228"/>
    </location>
</feature>
<dbReference type="Proteomes" id="UP000602442">
    <property type="component" value="Unassembled WGS sequence"/>
</dbReference>
<evidence type="ECO:0000313" key="3">
    <source>
        <dbReference type="Proteomes" id="UP000602442"/>
    </source>
</evidence>
<sequence length="335" mass="34891">MDALLSLLSSFANQLQSPTLAFLIGGMLLAACGSKLAIPDAVYRFIIFMLLMKVGLNGGIEIRNADLAQLALPAVFAVVIGCVAVLLGLVTLGKLPNVKREDALATSGLFGAVSASTLAAAMVALDEAEITYEAWAPALYPFMDIPALILAIVLAKLAGKGKSGSKQNQLTAKQIIVDSLRSSALSALLLGMLIGFVVQPVELYEGFYELLFRGFLSILMLIMGMEAWSRLSELRQVAQWFAAYAALAPIVHGLIAFGLGYIAHITVGFSPGGVIILSIIAASNSDISGPPTLRAGIPSANPSAYIAASTSVGTPIAIAVCIPLFIALAEVVFPA</sequence>
<proteinExistence type="predicted"/>
<dbReference type="PANTHER" id="PTHR40400:SF1">
    <property type="entry name" value="SLR1512 PROTEIN"/>
    <property type="match status" value="1"/>
</dbReference>
<protein>
    <submittedName>
        <fullName evidence="2">Sodium-dependent bicarbonate transport family permease</fullName>
    </submittedName>
</protein>
<keyword evidence="1" id="KW-1133">Transmembrane helix</keyword>
<evidence type="ECO:0000256" key="1">
    <source>
        <dbReference type="SAM" id="Phobius"/>
    </source>
</evidence>
<feature type="transmembrane region" description="Helical" evidence="1">
    <location>
        <begin position="180"/>
        <end position="198"/>
    </location>
</feature>
<dbReference type="RefSeq" id="WP_197922307.1">
    <property type="nucleotide sequence ID" value="NZ_CAWPTA010000009.1"/>
</dbReference>
<dbReference type="InterPro" id="IPR010293">
    <property type="entry name" value="Sbt_1"/>
</dbReference>
<evidence type="ECO:0000313" key="2">
    <source>
        <dbReference type="EMBL" id="MBH5323414.1"/>
    </source>
</evidence>
<reference evidence="2 3" key="1">
    <citation type="submission" date="2020-11" db="EMBL/GenBank/DDBJ databases">
        <title>Erythrobacter sediminis sp. nov., a marine bacterium from a tidal flat of Garorim Bay.</title>
        <authorList>
            <person name="Kim D."/>
            <person name="Yoo Y."/>
            <person name="Kim J.-J."/>
        </authorList>
    </citation>
    <scope>NUCLEOTIDE SEQUENCE [LARGE SCALE GENOMIC DNA]</scope>
    <source>
        <strain evidence="2 3">JGD-13</strain>
    </source>
</reference>
<keyword evidence="3" id="KW-1185">Reference proteome</keyword>
<feature type="transmembrane region" description="Helical" evidence="1">
    <location>
        <begin position="240"/>
        <end position="259"/>
    </location>
</feature>
<dbReference type="EMBL" id="JAEANY010000004">
    <property type="protein sequence ID" value="MBH5323414.1"/>
    <property type="molecule type" value="Genomic_DNA"/>
</dbReference>
<feature type="transmembrane region" description="Helical" evidence="1">
    <location>
        <begin position="45"/>
        <end position="64"/>
    </location>
</feature>
<feature type="transmembrane region" description="Helical" evidence="1">
    <location>
        <begin position="137"/>
        <end position="159"/>
    </location>
</feature>
<feature type="transmembrane region" description="Helical" evidence="1">
    <location>
        <begin position="304"/>
        <end position="329"/>
    </location>
</feature>
<comment type="caution">
    <text evidence="2">The sequence shown here is derived from an EMBL/GenBank/DDBJ whole genome shotgun (WGS) entry which is preliminary data.</text>
</comment>
<feature type="transmembrane region" description="Helical" evidence="1">
    <location>
        <begin position="20"/>
        <end position="38"/>
    </location>
</feature>
<dbReference type="Pfam" id="PF05982">
    <property type="entry name" value="Sbt_1"/>
    <property type="match status" value="1"/>
</dbReference>
<gene>
    <name evidence="2" type="ORF">I5L03_12555</name>
</gene>